<evidence type="ECO:0000256" key="1">
    <source>
        <dbReference type="SAM" id="MobiDB-lite"/>
    </source>
</evidence>
<sequence>MPRNTAATNAKLAINKASISPRLRRFPSKYIPIPRDQRERARLESAGKYHGVQLMLDKWRNDSLKVAISIARKAGKKPRWAHDMMFNAGTRMTRAHKKTNTWNAFRHCMAKRLNADLEPGEEPTTLQDISRDYRDVYHSLSAQQIKEYRKEYEEDKKDRAARIPWPSIRSKAQDVANAAENMAQILRALQQRCGVEALFVIVRNQPENYMEPQWFFTNDRLGPYLKLATKGGWDTGKVGSRLEAFAIAGCETANLFRNSHDKAKVLKAEIRDLMKKGLATILNRDDPKMHYDGFDQHIKLKHGVTIEGWPLPKFQNPSEMSSALGPLEGLRNALLDGTCHFRRMESTEWAAWKADYLKKAAAGPQRKQRKDAGLPRPRKSSAPVADEEEEGEREEEEDEEDEDEIELPAQKKSKAKEKKAEKKKGKVNEKRKEKKEKKKVEKKKVNSQRQQNMLNKEMAAPPANEDENDDDDEPDNSDKENVPLATIVKPRPRPCPVNDSVQRGANAPGNDNDNDNELGSPHAPEPGSPSAGPCVIQNLPPHLQMQLPPAPEVPTACLMHEDTWRLALDHAVGTLQTFPQLEMAWMTALGTSYSDSALAIVRNAIFAAETDTALCVKNILELKQKYLPGQGQTTLGKRARGNDGDDEEQVGNGKRQRKPKVMVSVGADHHPNSRDPATIRRKGGKKTVVG</sequence>
<feature type="compositionally biased region" description="Acidic residues" evidence="1">
    <location>
        <begin position="464"/>
        <end position="475"/>
    </location>
</feature>
<feature type="region of interest" description="Disordered" evidence="1">
    <location>
        <begin position="631"/>
        <end position="690"/>
    </location>
</feature>
<evidence type="ECO:0000313" key="2">
    <source>
        <dbReference type="EMBL" id="KAL0569692.1"/>
    </source>
</evidence>
<feature type="region of interest" description="Disordered" evidence="1">
    <location>
        <begin position="360"/>
        <end position="536"/>
    </location>
</feature>
<keyword evidence="3" id="KW-1185">Reference proteome</keyword>
<dbReference type="Proteomes" id="UP001465976">
    <property type="component" value="Unassembled WGS sequence"/>
</dbReference>
<proteinExistence type="predicted"/>
<feature type="compositionally biased region" description="Basic residues" evidence="1">
    <location>
        <begin position="432"/>
        <end position="446"/>
    </location>
</feature>
<organism evidence="2 3">
    <name type="scientific">Marasmius crinis-equi</name>
    <dbReference type="NCBI Taxonomy" id="585013"/>
    <lineage>
        <taxon>Eukaryota</taxon>
        <taxon>Fungi</taxon>
        <taxon>Dikarya</taxon>
        <taxon>Basidiomycota</taxon>
        <taxon>Agaricomycotina</taxon>
        <taxon>Agaricomycetes</taxon>
        <taxon>Agaricomycetidae</taxon>
        <taxon>Agaricales</taxon>
        <taxon>Marasmiineae</taxon>
        <taxon>Marasmiaceae</taxon>
        <taxon>Marasmius</taxon>
    </lineage>
</organism>
<accession>A0ABR3F387</accession>
<feature type="compositionally biased region" description="Basic residues" evidence="1">
    <location>
        <begin position="411"/>
        <end position="425"/>
    </location>
</feature>
<name>A0ABR3F387_9AGAR</name>
<dbReference type="EMBL" id="JBAHYK010001068">
    <property type="protein sequence ID" value="KAL0569692.1"/>
    <property type="molecule type" value="Genomic_DNA"/>
</dbReference>
<feature type="compositionally biased region" description="Acidic residues" evidence="1">
    <location>
        <begin position="385"/>
        <end position="406"/>
    </location>
</feature>
<evidence type="ECO:0000313" key="3">
    <source>
        <dbReference type="Proteomes" id="UP001465976"/>
    </source>
</evidence>
<gene>
    <name evidence="2" type="ORF">V5O48_012265</name>
</gene>
<protein>
    <submittedName>
        <fullName evidence="2">Uncharacterized protein</fullName>
    </submittedName>
</protein>
<feature type="compositionally biased region" description="Basic residues" evidence="1">
    <location>
        <begin position="679"/>
        <end position="690"/>
    </location>
</feature>
<reference evidence="2 3" key="1">
    <citation type="submission" date="2024-02" db="EMBL/GenBank/DDBJ databases">
        <title>A draft genome for the cacao thread blight pathogen Marasmius crinis-equi.</title>
        <authorList>
            <person name="Cohen S.P."/>
            <person name="Baruah I.K."/>
            <person name="Amoako-Attah I."/>
            <person name="Bukari Y."/>
            <person name="Meinhardt L.W."/>
            <person name="Bailey B.A."/>
        </authorList>
    </citation>
    <scope>NUCLEOTIDE SEQUENCE [LARGE SCALE GENOMIC DNA]</scope>
    <source>
        <strain evidence="2 3">GH-76</strain>
    </source>
</reference>
<comment type="caution">
    <text evidence="2">The sequence shown here is derived from an EMBL/GenBank/DDBJ whole genome shotgun (WGS) entry which is preliminary data.</text>
</comment>